<evidence type="ECO:0000313" key="2">
    <source>
        <dbReference type="EMBL" id="KAF9505255.1"/>
    </source>
</evidence>
<keyword evidence="3" id="KW-1185">Reference proteome</keyword>
<reference evidence="2" key="1">
    <citation type="journal article" date="2020" name="Nat. Commun.">
        <title>Large-scale genome sequencing of mycorrhizal fungi provides insights into the early evolution of symbiotic traits.</title>
        <authorList>
            <person name="Miyauchi S."/>
            <person name="Kiss E."/>
            <person name="Kuo A."/>
            <person name="Drula E."/>
            <person name="Kohler A."/>
            <person name="Sanchez-Garcia M."/>
            <person name="Morin E."/>
            <person name="Andreopoulos B."/>
            <person name="Barry K.W."/>
            <person name="Bonito G."/>
            <person name="Buee M."/>
            <person name="Carver A."/>
            <person name="Chen C."/>
            <person name="Cichocki N."/>
            <person name="Clum A."/>
            <person name="Culley D."/>
            <person name="Crous P.W."/>
            <person name="Fauchery L."/>
            <person name="Girlanda M."/>
            <person name="Hayes R.D."/>
            <person name="Keri Z."/>
            <person name="LaButti K."/>
            <person name="Lipzen A."/>
            <person name="Lombard V."/>
            <person name="Magnuson J."/>
            <person name="Maillard F."/>
            <person name="Murat C."/>
            <person name="Nolan M."/>
            <person name="Ohm R.A."/>
            <person name="Pangilinan J."/>
            <person name="Pereira M.F."/>
            <person name="Perotto S."/>
            <person name="Peter M."/>
            <person name="Pfister S."/>
            <person name="Riley R."/>
            <person name="Sitrit Y."/>
            <person name="Stielow J.B."/>
            <person name="Szollosi G."/>
            <person name="Zifcakova L."/>
            <person name="Stursova M."/>
            <person name="Spatafora J.W."/>
            <person name="Tedersoo L."/>
            <person name="Vaario L.M."/>
            <person name="Yamada A."/>
            <person name="Yan M."/>
            <person name="Wang P."/>
            <person name="Xu J."/>
            <person name="Bruns T."/>
            <person name="Baldrian P."/>
            <person name="Vilgalys R."/>
            <person name="Dunand C."/>
            <person name="Henrissat B."/>
            <person name="Grigoriev I.V."/>
            <person name="Hibbett D."/>
            <person name="Nagy L.G."/>
            <person name="Martin F.M."/>
        </authorList>
    </citation>
    <scope>NUCLEOTIDE SEQUENCE</scope>
    <source>
        <strain evidence="2">UP504</strain>
    </source>
</reference>
<organism evidence="2 3">
    <name type="scientific">Hydnum rufescens UP504</name>
    <dbReference type="NCBI Taxonomy" id="1448309"/>
    <lineage>
        <taxon>Eukaryota</taxon>
        <taxon>Fungi</taxon>
        <taxon>Dikarya</taxon>
        <taxon>Basidiomycota</taxon>
        <taxon>Agaricomycotina</taxon>
        <taxon>Agaricomycetes</taxon>
        <taxon>Cantharellales</taxon>
        <taxon>Hydnaceae</taxon>
        <taxon>Hydnum</taxon>
    </lineage>
</organism>
<comment type="caution">
    <text evidence="2">The sequence shown here is derived from an EMBL/GenBank/DDBJ whole genome shotgun (WGS) entry which is preliminary data.</text>
</comment>
<sequence>METSHHGLYIHTGNGGNTGGNATEVTSGGRGGDVHLVHSHSTTNYVSNIYYISPHNSTTLITDTQPRSGIYIFCRYGPFELRIELVARVFPLVIRINYDF</sequence>
<feature type="region of interest" description="Disordered" evidence="1">
    <location>
        <begin position="1"/>
        <end position="25"/>
    </location>
</feature>
<evidence type="ECO:0000313" key="3">
    <source>
        <dbReference type="Proteomes" id="UP000886523"/>
    </source>
</evidence>
<evidence type="ECO:0000256" key="1">
    <source>
        <dbReference type="SAM" id="MobiDB-lite"/>
    </source>
</evidence>
<gene>
    <name evidence="2" type="ORF">BS47DRAFT_562247</name>
</gene>
<proteinExistence type="predicted"/>
<dbReference type="EMBL" id="MU129164">
    <property type="protein sequence ID" value="KAF9505255.1"/>
    <property type="molecule type" value="Genomic_DNA"/>
</dbReference>
<protein>
    <submittedName>
        <fullName evidence="2">Uncharacterized protein</fullName>
    </submittedName>
</protein>
<accession>A0A9P6DP33</accession>
<dbReference type="Proteomes" id="UP000886523">
    <property type="component" value="Unassembled WGS sequence"/>
</dbReference>
<dbReference type="AlphaFoldDB" id="A0A9P6DP33"/>
<name>A0A9P6DP33_9AGAM</name>